<dbReference type="PANTHER" id="PTHR10492">
    <property type="match status" value="1"/>
</dbReference>
<keyword evidence="5" id="KW-1185">Reference proteome</keyword>
<evidence type="ECO:0000256" key="1">
    <source>
        <dbReference type="RuleBase" id="RU363044"/>
    </source>
</evidence>
<dbReference type="FunFam" id="3.40.50.300:FF:002884">
    <property type="entry name" value="ATP-dependent DNA helicase"/>
    <property type="match status" value="1"/>
</dbReference>
<comment type="catalytic activity">
    <reaction evidence="1">
        <text>ATP + H2O = ADP + phosphate + H(+)</text>
        <dbReference type="Rhea" id="RHEA:13065"/>
        <dbReference type="ChEBI" id="CHEBI:15377"/>
        <dbReference type="ChEBI" id="CHEBI:15378"/>
        <dbReference type="ChEBI" id="CHEBI:30616"/>
        <dbReference type="ChEBI" id="CHEBI:43474"/>
        <dbReference type="ChEBI" id="CHEBI:456216"/>
        <dbReference type="EC" id="5.6.2.3"/>
    </reaction>
</comment>
<dbReference type="GO" id="GO:0006281">
    <property type="term" value="P:DNA repair"/>
    <property type="evidence" value="ECO:0007669"/>
    <property type="project" value="UniProtKB-KW"/>
</dbReference>
<keyword evidence="1" id="KW-0233">DNA recombination</keyword>
<dbReference type="Pfam" id="PF21530">
    <property type="entry name" value="Pif1_2B_dom"/>
    <property type="match status" value="1"/>
</dbReference>
<dbReference type="GO" id="GO:0043139">
    <property type="term" value="F:5'-3' DNA helicase activity"/>
    <property type="evidence" value="ECO:0007669"/>
    <property type="project" value="UniProtKB-EC"/>
</dbReference>
<dbReference type="SUPFAM" id="SSF52540">
    <property type="entry name" value="P-loop containing nucleoside triphosphate hydrolases"/>
    <property type="match status" value="1"/>
</dbReference>
<dbReference type="InterPro" id="IPR010285">
    <property type="entry name" value="DNA_helicase_pif1-like_DEAD"/>
</dbReference>
<comment type="caution">
    <text evidence="4">The sequence shown here is derived from an EMBL/GenBank/DDBJ whole genome shotgun (WGS) entry which is preliminary data.</text>
</comment>
<dbReference type="InterPro" id="IPR049163">
    <property type="entry name" value="Pif1-like_2B_dom"/>
</dbReference>
<dbReference type="GO" id="GO:0016787">
    <property type="term" value="F:hydrolase activity"/>
    <property type="evidence" value="ECO:0007669"/>
    <property type="project" value="UniProtKB-KW"/>
</dbReference>
<dbReference type="PANTHER" id="PTHR10492:SF94">
    <property type="entry name" value="ATP-DEPENDENT DNA HELICASE"/>
    <property type="match status" value="1"/>
</dbReference>
<proteinExistence type="inferred from homology"/>
<keyword evidence="1" id="KW-0227">DNA damage</keyword>
<keyword evidence="1" id="KW-0547">Nucleotide-binding</keyword>
<name>A0AAV3RP25_LITER</name>
<reference evidence="4 5" key="1">
    <citation type="submission" date="2024-01" db="EMBL/GenBank/DDBJ databases">
        <title>The complete chloroplast genome sequence of Lithospermum erythrorhizon: insights into the phylogenetic relationship among Boraginaceae species and the maternal lineages of purple gromwells.</title>
        <authorList>
            <person name="Okada T."/>
            <person name="Watanabe K."/>
        </authorList>
    </citation>
    <scope>NUCLEOTIDE SEQUENCE [LARGE SCALE GENOMIC DNA]</scope>
</reference>
<sequence>MAKRWAIEALDLTLRDIRKNNLPFGGKVIVFGGDYRQVLPVVPKGTIQQTIDASLVSSDLWDIMEKFVLTTNMRAKNDAKFGDFLLRVGNGQEPTNNEGNIKIPKEMVVEYDNDEASEQRLINAIYPSLHINGHLSDYMSSRAILAPKNEHIDKLNAMLIQKFPGDEVIYTSFDEAIDDVHNYYTDEFLNSLTPNGMPPHKLVLKKNCPIMLLRNLDPSDGLCNGTRMVCKGFDRNVIQAEITDGAHAGKQVFIPRIPLLPKQSDGYPFQFKRKQFPIRLCFAMTINKAQGQTIPNVGVYLPQSVFSHGQLYVALSRGTSMSTTKVLIKPDSTNSKGYSWTKNIVYKEVLRAGNIFTLEFVLSPGLLIIRS</sequence>
<comment type="cofactor">
    <cofactor evidence="1">
        <name>Mg(2+)</name>
        <dbReference type="ChEBI" id="CHEBI:18420"/>
    </cofactor>
</comment>
<gene>
    <name evidence="4" type="ORF">LIER_30831</name>
</gene>
<keyword evidence="1" id="KW-0234">DNA repair</keyword>
<feature type="domain" description="DNA helicase Pif1-like 2B" evidence="3">
    <location>
        <begin position="187"/>
        <end position="230"/>
    </location>
</feature>
<dbReference type="Gene3D" id="3.40.50.300">
    <property type="entry name" value="P-loop containing nucleotide triphosphate hydrolases"/>
    <property type="match status" value="2"/>
</dbReference>
<dbReference type="EMBL" id="BAABME010011216">
    <property type="protein sequence ID" value="GAA0183418.1"/>
    <property type="molecule type" value="Genomic_DNA"/>
</dbReference>
<accession>A0AAV3RP25</accession>
<evidence type="ECO:0000313" key="4">
    <source>
        <dbReference type="EMBL" id="GAA0183418.1"/>
    </source>
</evidence>
<dbReference type="GO" id="GO:0005524">
    <property type="term" value="F:ATP binding"/>
    <property type="evidence" value="ECO:0007669"/>
    <property type="project" value="UniProtKB-KW"/>
</dbReference>
<evidence type="ECO:0000313" key="5">
    <source>
        <dbReference type="Proteomes" id="UP001454036"/>
    </source>
</evidence>
<keyword evidence="1" id="KW-0067">ATP-binding</keyword>
<evidence type="ECO:0000259" key="3">
    <source>
        <dbReference type="Pfam" id="PF21530"/>
    </source>
</evidence>
<evidence type="ECO:0000259" key="2">
    <source>
        <dbReference type="Pfam" id="PF05970"/>
    </source>
</evidence>
<protein>
    <recommendedName>
        <fullName evidence="1">ATP-dependent DNA helicase</fullName>
        <ecNumber evidence="1">5.6.2.3</ecNumber>
    </recommendedName>
</protein>
<dbReference type="Proteomes" id="UP001454036">
    <property type="component" value="Unassembled WGS sequence"/>
</dbReference>
<comment type="similarity">
    <text evidence="1">Belongs to the helicase family.</text>
</comment>
<dbReference type="CDD" id="cd18809">
    <property type="entry name" value="SF1_C_RecD"/>
    <property type="match status" value="1"/>
</dbReference>
<dbReference type="Pfam" id="PF05970">
    <property type="entry name" value="PIF1"/>
    <property type="match status" value="1"/>
</dbReference>
<keyword evidence="1 4" id="KW-0347">Helicase</keyword>
<feature type="domain" description="DNA helicase Pif1-like DEAD-box helicase" evidence="2">
    <location>
        <begin position="1"/>
        <end position="98"/>
    </location>
</feature>
<dbReference type="AlphaFoldDB" id="A0AAV3RP25"/>
<keyword evidence="1" id="KW-0378">Hydrolase</keyword>
<dbReference type="InterPro" id="IPR027417">
    <property type="entry name" value="P-loop_NTPase"/>
</dbReference>
<dbReference type="Gene3D" id="2.30.30.940">
    <property type="match status" value="1"/>
</dbReference>
<organism evidence="4 5">
    <name type="scientific">Lithospermum erythrorhizon</name>
    <name type="common">Purple gromwell</name>
    <name type="synonym">Lithospermum officinale var. erythrorhizon</name>
    <dbReference type="NCBI Taxonomy" id="34254"/>
    <lineage>
        <taxon>Eukaryota</taxon>
        <taxon>Viridiplantae</taxon>
        <taxon>Streptophyta</taxon>
        <taxon>Embryophyta</taxon>
        <taxon>Tracheophyta</taxon>
        <taxon>Spermatophyta</taxon>
        <taxon>Magnoliopsida</taxon>
        <taxon>eudicotyledons</taxon>
        <taxon>Gunneridae</taxon>
        <taxon>Pentapetalae</taxon>
        <taxon>asterids</taxon>
        <taxon>lamiids</taxon>
        <taxon>Boraginales</taxon>
        <taxon>Boraginaceae</taxon>
        <taxon>Boraginoideae</taxon>
        <taxon>Lithospermeae</taxon>
        <taxon>Lithospermum</taxon>
    </lineage>
</organism>
<dbReference type="GO" id="GO:0006310">
    <property type="term" value="P:DNA recombination"/>
    <property type="evidence" value="ECO:0007669"/>
    <property type="project" value="UniProtKB-KW"/>
</dbReference>
<dbReference type="EC" id="5.6.2.3" evidence="1"/>
<dbReference type="GO" id="GO:0000723">
    <property type="term" value="P:telomere maintenance"/>
    <property type="evidence" value="ECO:0007669"/>
    <property type="project" value="InterPro"/>
</dbReference>